<dbReference type="AlphaFoldDB" id="A0A327NQP3"/>
<protein>
    <recommendedName>
        <fullName evidence="3">Sulfatase-like hydrolase/transferase</fullName>
    </recommendedName>
</protein>
<evidence type="ECO:0000313" key="1">
    <source>
        <dbReference type="EMBL" id="RAI75008.1"/>
    </source>
</evidence>
<name>A0A327NQP3_9BACT</name>
<dbReference type="RefSeq" id="WP_111342889.1">
    <property type="nucleotide sequence ID" value="NZ_QLII01000001.1"/>
</dbReference>
<evidence type="ECO:0000313" key="2">
    <source>
        <dbReference type="Proteomes" id="UP000249016"/>
    </source>
</evidence>
<dbReference type="OrthoDB" id="681113at2"/>
<gene>
    <name evidence="1" type="ORF">HMF3257_13610</name>
</gene>
<sequence>MNSQGKVDKKIQEVGHFTKEEMKGLLNDDPGDDRLGDERRERVLMQSYLNHIQEANRYMNLLVHSILTNSKRPPIILMMSDHGYRFLTGVSPQEKALERYGNLCAFYFPDHHYQMLSDSITPVNYMRLILSKALGEAYPLLPNKSNLVVDRNPFMVTHQE</sequence>
<proteinExistence type="predicted"/>
<organism evidence="1 2">
    <name type="scientific">Spirosoma telluris</name>
    <dbReference type="NCBI Taxonomy" id="2183553"/>
    <lineage>
        <taxon>Bacteria</taxon>
        <taxon>Pseudomonadati</taxon>
        <taxon>Bacteroidota</taxon>
        <taxon>Cytophagia</taxon>
        <taxon>Cytophagales</taxon>
        <taxon>Cytophagaceae</taxon>
        <taxon>Spirosoma</taxon>
    </lineage>
</organism>
<keyword evidence="2" id="KW-1185">Reference proteome</keyword>
<comment type="caution">
    <text evidence="1">The sequence shown here is derived from an EMBL/GenBank/DDBJ whole genome shotgun (WGS) entry which is preliminary data.</text>
</comment>
<evidence type="ECO:0008006" key="3">
    <source>
        <dbReference type="Google" id="ProtNLM"/>
    </source>
</evidence>
<dbReference type="Proteomes" id="UP000249016">
    <property type="component" value="Unassembled WGS sequence"/>
</dbReference>
<dbReference type="EMBL" id="QLII01000001">
    <property type="protein sequence ID" value="RAI75008.1"/>
    <property type="molecule type" value="Genomic_DNA"/>
</dbReference>
<reference evidence="1 2" key="1">
    <citation type="submission" date="2018-06" db="EMBL/GenBank/DDBJ databases">
        <title>Spirosoma sp. HMF3257 Genome sequencing and assembly.</title>
        <authorList>
            <person name="Kang H."/>
            <person name="Cha I."/>
            <person name="Kim H."/>
            <person name="Kang J."/>
            <person name="Joh K."/>
        </authorList>
    </citation>
    <scope>NUCLEOTIDE SEQUENCE [LARGE SCALE GENOMIC DNA]</scope>
    <source>
        <strain evidence="1 2">HMF3257</strain>
    </source>
</reference>
<accession>A0A327NQP3</accession>